<feature type="compositionally biased region" description="Polar residues" evidence="1">
    <location>
        <begin position="378"/>
        <end position="393"/>
    </location>
</feature>
<feature type="compositionally biased region" description="Basic and acidic residues" evidence="1">
    <location>
        <begin position="358"/>
        <end position="377"/>
    </location>
</feature>
<dbReference type="EMBL" id="CP095074">
    <property type="protein sequence ID" value="UOQ95071.1"/>
    <property type="molecule type" value="Genomic_DNA"/>
</dbReference>
<feature type="compositionally biased region" description="Basic and acidic residues" evidence="1">
    <location>
        <begin position="394"/>
        <end position="406"/>
    </location>
</feature>
<evidence type="ECO:0000313" key="4">
    <source>
        <dbReference type="Proteomes" id="UP000831880"/>
    </source>
</evidence>
<feature type="region of interest" description="Disordered" evidence="1">
    <location>
        <begin position="1"/>
        <end position="33"/>
    </location>
</feature>
<keyword evidence="4" id="KW-1185">Reference proteome</keyword>
<proteinExistence type="predicted"/>
<feature type="region of interest" description="Disordered" evidence="1">
    <location>
        <begin position="357"/>
        <end position="406"/>
    </location>
</feature>
<accession>A0ABY4H445</accession>
<gene>
    <name evidence="3" type="ORF">MUO14_09140</name>
</gene>
<reference evidence="3 4" key="1">
    <citation type="submission" date="2022-04" db="EMBL/GenBank/DDBJ databases">
        <title>Halobacillus sp. isolated from saltern.</title>
        <authorList>
            <person name="Won M."/>
            <person name="Lee C.-M."/>
            <person name="Woen H.-Y."/>
            <person name="Kwon S.-W."/>
        </authorList>
    </citation>
    <scope>NUCLEOTIDE SEQUENCE [LARGE SCALE GENOMIC DNA]</scope>
    <source>
        <strain evidence="3 4">SSTM10-2</strain>
    </source>
</reference>
<evidence type="ECO:0000256" key="1">
    <source>
        <dbReference type="SAM" id="MobiDB-lite"/>
    </source>
</evidence>
<dbReference type="Proteomes" id="UP000831880">
    <property type="component" value="Chromosome"/>
</dbReference>
<dbReference type="InterPro" id="IPR010359">
    <property type="entry name" value="IrrE_HExxH"/>
</dbReference>
<feature type="compositionally biased region" description="Basic and acidic residues" evidence="1">
    <location>
        <begin position="10"/>
        <end position="33"/>
    </location>
</feature>
<evidence type="ECO:0000259" key="2">
    <source>
        <dbReference type="Pfam" id="PF06114"/>
    </source>
</evidence>
<dbReference type="Pfam" id="PF06114">
    <property type="entry name" value="Peptidase_M78"/>
    <property type="match status" value="1"/>
</dbReference>
<protein>
    <submittedName>
        <fullName evidence="3">ImmA/IrrE family metallo-endopeptidase</fullName>
    </submittedName>
</protein>
<sequence>MPNRLGQQFKNDEGDWKPLKDATKQEKQHVKDGQLEKREGRLVYSTGSVFEVSQTNATQKDLPQIFPNKWIDGVVQNYYQLCQGMEAIAHKSNSQIVEPYEELGTAKGVYYTGQGEVALNPRNSELQDTKSLLHELTHAKLHTEEKRNDYTMPEKEFQAEMTAYTVASYFNIDTSDYSLDYLHHWTKDHEFKDHEGLLQEVQTTAKEFIMTIEDSLEQEKEGEKEEVNIKESRSEIKKETNVQLPSEKLKDMYRSQVSAVKRNSSPFWEKENREDELDHQGFKDAYKKEVMNFIEPMAGKGLDIEEGNDRQERLSQMLSFQRNHNHKEVNELKEESLQELKELPLTERGEQRLAQIETKLEREVSPHKEKGEGKGKQTSEQMRVKSNQDTYQQTDKRKKEKIEIER</sequence>
<evidence type="ECO:0000313" key="3">
    <source>
        <dbReference type="EMBL" id="UOQ95071.1"/>
    </source>
</evidence>
<dbReference type="RefSeq" id="WP_244754926.1">
    <property type="nucleotide sequence ID" value="NZ_CP095074.1"/>
</dbReference>
<name>A0ABY4H445_9BACI</name>
<feature type="domain" description="IrrE N-terminal-like" evidence="2">
    <location>
        <begin position="108"/>
        <end position="190"/>
    </location>
</feature>
<organism evidence="3 4">
    <name type="scientific">Halobacillus shinanisalinarum</name>
    <dbReference type="NCBI Taxonomy" id="2932258"/>
    <lineage>
        <taxon>Bacteria</taxon>
        <taxon>Bacillati</taxon>
        <taxon>Bacillota</taxon>
        <taxon>Bacilli</taxon>
        <taxon>Bacillales</taxon>
        <taxon>Bacillaceae</taxon>
        <taxon>Halobacillus</taxon>
    </lineage>
</organism>